<dbReference type="Pfam" id="PF13894">
    <property type="entry name" value="zf-C2H2_4"/>
    <property type="match status" value="1"/>
</dbReference>
<evidence type="ECO:0000313" key="11">
    <source>
        <dbReference type="Proteomes" id="UP000749559"/>
    </source>
</evidence>
<dbReference type="AlphaFoldDB" id="A0A8J1T6Z3"/>
<evidence type="ECO:0000256" key="9">
    <source>
        <dbReference type="SAM" id="MobiDB-lite"/>
    </source>
</evidence>
<dbReference type="Pfam" id="PF00096">
    <property type="entry name" value="zf-C2H2"/>
    <property type="match status" value="7"/>
</dbReference>
<dbReference type="PROSITE" id="PS50157">
    <property type="entry name" value="ZINC_FINGER_C2H2_2"/>
    <property type="match status" value="15"/>
</dbReference>
<dbReference type="EMBL" id="CAIIXF020000005">
    <property type="protein sequence ID" value="CAH1784142.1"/>
    <property type="molecule type" value="Genomic_DNA"/>
</dbReference>
<dbReference type="PANTHER" id="PTHR47772">
    <property type="entry name" value="ZINC FINGER PROTEIN 200"/>
    <property type="match status" value="1"/>
</dbReference>
<evidence type="ECO:0000256" key="7">
    <source>
        <dbReference type="ARBA" id="ARBA00023163"/>
    </source>
</evidence>
<reference evidence="10" key="1">
    <citation type="submission" date="2022-03" db="EMBL/GenBank/DDBJ databases">
        <authorList>
            <person name="Martin C."/>
        </authorList>
    </citation>
    <scope>NUCLEOTIDE SEQUENCE</scope>
</reference>
<dbReference type="PROSITE" id="PS00028">
    <property type="entry name" value="ZINC_FINGER_C2H2_1"/>
    <property type="match status" value="14"/>
</dbReference>
<dbReference type="SUPFAM" id="SSF57667">
    <property type="entry name" value="beta-beta-alpha zinc fingers"/>
    <property type="match status" value="10"/>
</dbReference>
<keyword evidence="2" id="KW-0479">Metal-binding</keyword>
<comment type="caution">
    <text evidence="10">The sequence shown here is derived from an EMBL/GenBank/DDBJ whole genome shotgun (WGS) entry which is preliminary data.</text>
</comment>
<dbReference type="Gene3D" id="3.30.160.60">
    <property type="entry name" value="Classic Zinc Finger"/>
    <property type="match status" value="12"/>
</dbReference>
<feature type="region of interest" description="Disordered" evidence="9">
    <location>
        <begin position="721"/>
        <end position="741"/>
    </location>
</feature>
<keyword evidence="3" id="KW-0677">Repeat</keyword>
<dbReference type="Proteomes" id="UP000749559">
    <property type="component" value="Unassembled WGS sequence"/>
</dbReference>
<keyword evidence="11" id="KW-1185">Reference proteome</keyword>
<dbReference type="InterPro" id="IPR050636">
    <property type="entry name" value="C2H2-ZF_domain-containing"/>
</dbReference>
<name>A0A8J1T6Z3_OWEFU</name>
<dbReference type="PANTHER" id="PTHR47772:SF13">
    <property type="entry name" value="GASTRULA ZINC FINGER PROTEIN XLCGF49.1-LIKE-RELATED"/>
    <property type="match status" value="1"/>
</dbReference>
<comment type="subcellular location">
    <subcellularLocation>
        <location evidence="1">Nucleus</location>
    </subcellularLocation>
</comment>
<dbReference type="OrthoDB" id="40579at2759"/>
<evidence type="ECO:0000256" key="8">
    <source>
        <dbReference type="ARBA" id="ARBA00023242"/>
    </source>
</evidence>
<keyword evidence="6" id="KW-0805">Transcription regulation</keyword>
<evidence type="ECO:0000256" key="6">
    <source>
        <dbReference type="ARBA" id="ARBA00023015"/>
    </source>
</evidence>
<keyword evidence="4" id="KW-0863">Zinc-finger</keyword>
<evidence type="ECO:0000256" key="2">
    <source>
        <dbReference type="ARBA" id="ARBA00022723"/>
    </source>
</evidence>
<accession>A0A8J1T6Z3</accession>
<feature type="region of interest" description="Disordered" evidence="9">
    <location>
        <begin position="790"/>
        <end position="811"/>
    </location>
</feature>
<evidence type="ECO:0000256" key="4">
    <source>
        <dbReference type="ARBA" id="ARBA00022771"/>
    </source>
</evidence>
<gene>
    <name evidence="10" type="ORF">OFUS_LOCUS10390</name>
</gene>
<dbReference type="GO" id="GO:0008270">
    <property type="term" value="F:zinc ion binding"/>
    <property type="evidence" value="ECO:0007669"/>
    <property type="project" value="UniProtKB-KW"/>
</dbReference>
<proteinExistence type="predicted"/>
<evidence type="ECO:0000256" key="5">
    <source>
        <dbReference type="ARBA" id="ARBA00022833"/>
    </source>
</evidence>
<evidence type="ECO:0000313" key="10">
    <source>
        <dbReference type="EMBL" id="CAH1784142.1"/>
    </source>
</evidence>
<dbReference type="InterPro" id="IPR036236">
    <property type="entry name" value="Znf_C2H2_sf"/>
</dbReference>
<sequence length="835" mass="95192">MRMLAKVGKPFQIHYNKMTAVETQSTAFMKPDQPSTSLPDELETTLQQNLIRFCQDNITFNMRVLMVGSIVFSVDTTESFKVDIKEHVYQQGNQVNGDDDACKTLEELAKQWYGGTPQEEIIDPVKNFKPVSESVASLPDVTCIKTELPVSTNNEAEDDRHQLDYIDDDAKDADYVPAPDVDHSDEDDDDDDGGDEDEDENGDEKPKVKKGRKKGSKQHACELCDYSTHHINKYTEHMNRHNGVRPHHCDKCDKTFVRETCLKRHIATHKPSIKCNHCDEVFKKAVKLKKHIKKEHPDEVPPMTCDFCFDVFVTLSEYEEHMELEHNHICSDCGDTFTSKSLLNKHANIHKYTQTKGGTFSCEICNKVCPTIGAMRKHNKRHKQRMSGLKFNCNQCNKNFSSESAVYHHKRGVHGGEKPFKCEICDATFSFHHSMKLHRLKHEGKRPFACDICDKTYLTAHHLKCHKQGAHENHQYQCSLCPKSFGYLNSFKMHVAGHSKQERTFICDQCGKGFLNKTGLINHEGTHITVKAYKCSHCDKMYKTETLRKLHERRHTTDASRYICDICGLTFMYKSSLASHTNVHNEDRKFECAICKASFKSPASLYTHKLVHQTDTPFKCTQCGKGFKSKDRVIQHEKRHLGLKPHQCNLCNRAFPDKGGLSKHTKTVHLVKRRFICPICGKSCARADNLRVHMKTHGENGKNMKFIVKFENSDAEHLVDQKTSTKSGHRTSFPLNAPDTSNQQEMVDMTMRPLHAQHIQDIKPQEGEDNKNIGEVQQNNHALDLAAHPISEHGQGSDNVGPPQGHPEGQPFNPAYLEAANSMVFMQYGYMHGFQ</sequence>
<dbReference type="Pfam" id="PF13912">
    <property type="entry name" value="zf-C2H2_6"/>
    <property type="match status" value="1"/>
</dbReference>
<keyword evidence="8" id="KW-0539">Nucleus</keyword>
<protein>
    <submittedName>
        <fullName evidence="10">Uncharacterized protein</fullName>
    </submittedName>
</protein>
<organism evidence="10 11">
    <name type="scientific">Owenia fusiformis</name>
    <name type="common">Polychaete worm</name>
    <dbReference type="NCBI Taxonomy" id="6347"/>
    <lineage>
        <taxon>Eukaryota</taxon>
        <taxon>Metazoa</taxon>
        <taxon>Spiralia</taxon>
        <taxon>Lophotrochozoa</taxon>
        <taxon>Annelida</taxon>
        <taxon>Polychaeta</taxon>
        <taxon>Sedentaria</taxon>
        <taxon>Canalipalpata</taxon>
        <taxon>Sabellida</taxon>
        <taxon>Oweniida</taxon>
        <taxon>Oweniidae</taxon>
        <taxon>Owenia</taxon>
    </lineage>
</organism>
<feature type="region of interest" description="Disordered" evidence="9">
    <location>
        <begin position="168"/>
        <end position="214"/>
    </location>
</feature>
<evidence type="ECO:0000256" key="1">
    <source>
        <dbReference type="ARBA" id="ARBA00004123"/>
    </source>
</evidence>
<evidence type="ECO:0000256" key="3">
    <source>
        <dbReference type="ARBA" id="ARBA00022737"/>
    </source>
</evidence>
<keyword evidence="5" id="KW-0862">Zinc</keyword>
<keyword evidence="7" id="KW-0804">Transcription</keyword>
<dbReference type="FunFam" id="3.30.160.60:FF:000446">
    <property type="entry name" value="Zinc finger protein"/>
    <property type="match status" value="3"/>
</dbReference>
<feature type="compositionally biased region" description="Acidic residues" evidence="9">
    <location>
        <begin position="183"/>
        <end position="202"/>
    </location>
</feature>
<dbReference type="SMART" id="SM00355">
    <property type="entry name" value="ZnF_C2H2"/>
    <property type="match status" value="17"/>
</dbReference>
<dbReference type="GO" id="GO:0005634">
    <property type="term" value="C:nucleus"/>
    <property type="evidence" value="ECO:0007669"/>
    <property type="project" value="UniProtKB-SubCell"/>
</dbReference>
<dbReference type="InterPro" id="IPR013087">
    <property type="entry name" value="Znf_C2H2_type"/>
</dbReference>